<keyword evidence="3" id="KW-1185">Reference proteome</keyword>
<gene>
    <name evidence="2" type="ORF">Ctob_005811</name>
</gene>
<protein>
    <recommendedName>
        <fullName evidence="1">DUF2470 domain-containing protein</fullName>
    </recommendedName>
</protein>
<dbReference type="InterPro" id="IPR019595">
    <property type="entry name" value="DUF2470"/>
</dbReference>
<dbReference type="Pfam" id="PF10615">
    <property type="entry name" value="DUF2470"/>
    <property type="match status" value="1"/>
</dbReference>
<proteinExistence type="predicted"/>
<feature type="domain" description="DUF2470" evidence="1">
    <location>
        <begin position="179"/>
        <end position="241"/>
    </location>
</feature>
<dbReference type="Proteomes" id="UP000037460">
    <property type="component" value="Unassembled WGS sequence"/>
</dbReference>
<reference evidence="3" key="1">
    <citation type="journal article" date="2015" name="PLoS Genet.">
        <title>Genome Sequence and Transcriptome Analyses of Chrysochromulina tobin: Metabolic Tools for Enhanced Algal Fitness in the Prominent Order Prymnesiales (Haptophyceae).</title>
        <authorList>
            <person name="Hovde B.T."/>
            <person name="Deodato C.R."/>
            <person name="Hunsperger H.M."/>
            <person name="Ryken S.A."/>
            <person name="Yost W."/>
            <person name="Jha R.K."/>
            <person name="Patterson J."/>
            <person name="Monnat R.J. Jr."/>
            <person name="Barlow S.B."/>
            <person name="Starkenburg S.R."/>
            <person name="Cattolico R.A."/>
        </authorList>
    </citation>
    <scope>NUCLEOTIDE SEQUENCE</scope>
    <source>
        <strain evidence="3">CCMP291</strain>
    </source>
</reference>
<comment type="caution">
    <text evidence="2">The sequence shown here is derived from an EMBL/GenBank/DDBJ whole genome shotgun (WGS) entry which is preliminary data.</text>
</comment>
<dbReference type="AlphaFoldDB" id="A0A0M0K028"/>
<accession>A0A0M0K028</accession>
<evidence type="ECO:0000313" key="3">
    <source>
        <dbReference type="Proteomes" id="UP000037460"/>
    </source>
</evidence>
<dbReference type="InterPro" id="IPR037119">
    <property type="entry name" value="Haem_oxidase_HugZ-like_sf"/>
</dbReference>
<dbReference type="OrthoDB" id="2138282at2759"/>
<dbReference type="EMBL" id="JWZX01001945">
    <property type="protein sequence ID" value="KOO31738.1"/>
    <property type="molecule type" value="Genomic_DNA"/>
</dbReference>
<dbReference type="PANTHER" id="PTHR13343:SF22">
    <property type="entry name" value="GLUTAMYL-TRNA REDUCTASE-BINDING PROTEIN, CHLOROPLASTIC"/>
    <property type="match status" value="1"/>
</dbReference>
<evidence type="ECO:0000259" key="1">
    <source>
        <dbReference type="Pfam" id="PF10615"/>
    </source>
</evidence>
<dbReference type="Gene3D" id="2.30.110.10">
    <property type="entry name" value="Electron Transport, Fmn-binding Protein, Chain A"/>
    <property type="match status" value="1"/>
</dbReference>
<dbReference type="PANTHER" id="PTHR13343">
    <property type="entry name" value="CREG1 PROTEIN"/>
    <property type="match status" value="1"/>
</dbReference>
<evidence type="ECO:0000313" key="2">
    <source>
        <dbReference type="EMBL" id="KOO31738.1"/>
    </source>
</evidence>
<dbReference type="SUPFAM" id="SSF50475">
    <property type="entry name" value="FMN-binding split barrel"/>
    <property type="match status" value="1"/>
</dbReference>
<dbReference type="Gene3D" id="3.20.180.10">
    <property type="entry name" value="PNP-oxidase-like"/>
    <property type="match status" value="1"/>
</dbReference>
<name>A0A0M0K028_9EUKA</name>
<dbReference type="InterPro" id="IPR012349">
    <property type="entry name" value="Split_barrel_FMN-bd"/>
</dbReference>
<dbReference type="GO" id="GO:0005737">
    <property type="term" value="C:cytoplasm"/>
    <property type="evidence" value="ECO:0007669"/>
    <property type="project" value="UniProtKB-ARBA"/>
</dbReference>
<organism evidence="2 3">
    <name type="scientific">Chrysochromulina tobinii</name>
    <dbReference type="NCBI Taxonomy" id="1460289"/>
    <lineage>
        <taxon>Eukaryota</taxon>
        <taxon>Haptista</taxon>
        <taxon>Haptophyta</taxon>
        <taxon>Prymnesiophyceae</taxon>
        <taxon>Prymnesiales</taxon>
        <taxon>Chrysochromulinaceae</taxon>
        <taxon>Chrysochromulina</taxon>
    </lineage>
</organism>
<sequence length="265" mass="28182">MSTKWSDLVDEAQRLTDAQAARTVAAVCSEGVLVTRVSAPGAEGAALSSYAAFVVDEQGCPLTPLSSQEAAANLERDATASFYACAPRGGAASGSSITLVGAVEKVSVDDVDDAMLSRFSQLTGASAEELATRPWCRLVPQRVHLQDAVRGSEAWVPVSEYTSADPNPLAPSAATLLYKINTQHMPALRRFAAIYTGVPSDSIAEAELLGVDQLGFDLQAKLNAAAPRTVMRIGFRAPPANEEEGISVFMKLFQEAYEREHGFMK</sequence>